<gene>
    <name evidence="3" type="ORF">GCM10009849_01600</name>
</gene>
<evidence type="ECO:0000313" key="4">
    <source>
        <dbReference type="Proteomes" id="UP001500432"/>
    </source>
</evidence>
<keyword evidence="2" id="KW-0408">Iron</keyword>
<keyword evidence="2" id="KW-0349">Heme</keyword>
<dbReference type="PANTHER" id="PTHR46696:SF1">
    <property type="entry name" value="CYTOCHROME P450 YJIB-RELATED"/>
    <property type="match status" value="1"/>
</dbReference>
<reference evidence="3 4" key="1">
    <citation type="journal article" date="2019" name="Int. J. Syst. Evol. Microbiol.">
        <title>The Global Catalogue of Microorganisms (GCM) 10K type strain sequencing project: providing services to taxonomists for standard genome sequencing and annotation.</title>
        <authorList>
            <consortium name="The Broad Institute Genomics Platform"/>
            <consortium name="The Broad Institute Genome Sequencing Center for Infectious Disease"/>
            <person name="Wu L."/>
            <person name="Ma J."/>
        </authorList>
    </citation>
    <scope>NUCLEOTIDE SEQUENCE [LARGE SCALE GENOMIC DNA]</scope>
    <source>
        <strain evidence="3 4">JCM 16034</strain>
    </source>
</reference>
<protein>
    <submittedName>
        <fullName evidence="3">Cytochrome P450</fullName>
    </submittedName>
</protein>
<dbReference type="PROSITE" id="PS00086">
    <property type="entry name" value="CYTOCHROME_P450"/>
    <property type="match status" value="1"/>
</dbReference>
<name>A0ABN3BIA5_9MICC</name>
<dbReference type="EMBL" id="BAAAQW010000001">
    <property type="protein sequence ID" value="GAA2196452.1"/>
    <property type="molecule type" value="Genomic_DNA"/>
</dbReference>
<comment type="caution">
    <text evidence="3">The sequence shown here is derived from an EMBL/GenBank/DDBJ whole genome shotgun (WGS) entry which is preliminary data.</text>
</comment>
<keyword evidence="2" id="KW-0560">Oxidoreductase</keyword>
<dbReference type="InterPro" id="IPR001128">
    <property type="entry name" value="Cyt_P450"/>
</dbReference>
<dbReference type="PANTHER" id="PTHR46696">
    <property type="entry name" value="P450, PUTATIVE (EUROFUNG)-RELATED"/>
    <property type="match status" value="1"/>
</dbReference>
<dbReference type="RefSeq" id="WP_344297538.1">
    <property type="nucleotide sequence ID" value="NZ_BAAAQW010000001.1"/>
</dbReference>
<dbReference type="InterPro" id="IPR036396">
    <property type="entry name" value="Cyt_P450_sf"/>
</dbReference>
<comment type="similarity">
    <text evidence="1 2">Belongs to the cytochrome P450 family.</text>
</comment>
<dbReference type="SUPFAM" id="SSF48264">
    <property type="entry name" value="Cytochrome P450"/>
    <property type="match status" value="1"/>
</dbReference>
<dbReference type="CDD" id="cd11037">
    <property type="entry name" value="CYP199A2-like"/>
    <property type="match status" value="1"/>
</dbReference>
<accession>A0ABN3BIA5</accession>
<keyword evidence="4" id="KW-1185">Reference proteome</keyword>
<keyword evidence="2" id="KW-0503">Monooxygenase</keyword>
<proteinExistence type="inferred from homology"/>
<evidence type="ECO:0000313" key="3">
    <source>
        <dbReference type="EMBL" id="GAA2196452.1"/>
    </source>
</evidence>
<dbReference type="InterPro" id="IPR017972">
    <property type="entry name" value="Cyt_P450_CS"/>
</dbReference>
<keyword evidence="2" id="KW-0479">Metal-binding</keyword>
<evidence type="ECO:0000256" key="1">
    <source>
        <dbReference type="ARBA" id="ARBA00010617"/>
    </source>
</evidence>
<dbReference type="Proteomes" id="UP001500432">
    <property type="component" value="Unassembled WGS sequence"/>
</dbReference>
<evidence type="ECO:0000256" key="2">
    <source>
        <dbReference type="RuleBase" id="RU000461"/>
    </source>
</evidence>
<dbReference type="Pfam" id="PF00067">
    <property type="entry name" value="p450"/>
    <property type="match status" value="1"/>
</dbReference>
<dbReference type="Gene3D" id="1.10.630.10">
    <property type="entry name" value="Cytochrome P450"/>
    <property type="match status" value="1"/>
</dbReference>
<organism evidence="3 4">
    <name type="scientific">Sinomonas flava</name>
    <dbReference type="NCBI Taxonomy" id="496857"/>
    <lineage>
        <taxon>Bacteria</taxon>
        <taxon>Bacillati</taxon>
        <taxon>Actinomycetota</taxon>
        <taxon>Actinomycetes</taxon>
        <taxon>Micrococcales</taxon>
        <taxon>Micrococcaceae</taxon>
        <taxon>Sinomonas</taxon>
    </lineage>
</organism>
<sequence>MTAPLESDIDIWADDIVVDPYPTYAELREQAAVVHLPKNDIYVVTRYDAIREILGDPAAFSSTSLGFNPMVNEALQGTSLASDPPVHTQLRATLSENLTPRALRGLKVVIDEKAEKLVAELVATGSFEAIDSLARAFPLEIVADLIGFSGPVKENMLRWGQAAMQVLGPMNQRTQESFPIAGELYGWCSTVTAEDLTPGSIGRGIFDAEARGDIPEGTAGHIIHQYLGAGVDTTIASIGNIVALFGRYPEQLALVRENPDLVPAAFAEVLRYWVPIHIWGRTTTREVEIDGYTVPAGAQIGLLIGSGNRDPRHYENPDTFDVTRNPTDHLSFGYGPHGCAGQGLARLEGHAILGALARQVKSFTTTEPVRVPSNMTRSIESLRVLEVEAA</sequence>